<dbReference type="InterPro" id="IPR000160">
    <property type="entry name" value="GGDEF_dom"/>
</dbReference>
<dbReference type="AlphaFoldDB" id="A0A9X4BKY2"/>
<evidence type="ECO:0000259" key="4">
    <source>
        <dbReference type="PROSITE" id="PS50887"/>
    </source>
</evidence>
<dbReference type="Pfam" id="PF00990">
    <property type="entry name" value="GGDEF"/>
    <property type="match status" value="1"/>
</dbReference>
<dbReference type="FunFam" id="3.30.70.270:FF:000001">
    <property type="entry name" value="Diguanylate cyclase domain protein"/>
    <property type="match status" value="1"/>
</dbReference>
<sequence>MNRNLRNRVMAGLLLTAALLLSVGIFVIRGARQFVSSSTWVEHTHDVITALEHVYATVKDVEADQRGFLLTGRVELEQEYLANLPAARTAAANVARLVADNPEQAARATQLQDLVEKRLQASLETYTTYKTSGFDQARSMVAAGAGIDLMGRIRELHKTMAAQERDLLSRRVTLSETNARTLELSTVAGLGVGLILFWLVARRLLVEVRERRRAEALTAGANAELTKSVHELALREDHTRQLSRYAGMLQSCRSVGEAIDVSRQAIDRLLPDCGSAVYLIRASQDLAESIGTWGRPAASTAALFPPQDCWALRRGQPFESEDVGHGVRCAHVSAIDDASAWSICIPLVAHGEILGLANFSCGRAPAASQRDVMVAAVEQLSLALSNLRLQDSLRTQSIRDPLTGLYNRRYLEESLTRELARCDRVGKALSVLMIDLDHFKRFNDTHGHDGGDALLTHAGRLLQAHCRAEDIACRYGGEEFTMILPEVDAERARARAEQIRGAVETLDVYHRREKLGAVTASIGVATFPESSREAAELLRRADAALYNAKQQGRNRIVSD</sequence>
<evidence type="ECO:0000256" key="2">
    <source>
        <dbReference type="ARBA" id="ARBA00012528"/>
    </source>
</evidence>
<dbReference type="EMBL" id="JAOVZO020000023">
    <property type="protein sequence ID" value="MDC8016183.1"/>
    <property type="molecule type" value="Genomic_DNA"/>
</dbReference>
<organism evidence="5 6">
    <name type="scientific">Tahibacter soli</name>
    <dbReference type="NCBI Taxonomy" id="2983605"/>
    <lineage>
        <taxon>Bacteria</taxon>
        <taxon>Pseudomonadati</taxon>
        <taxon>Pseudomonadota</taxon>
        <taxon>Gammaproteobacteria</taxon>
        <taxon>Lysobacterales</taxon>
        <taxon>Rhodanobacteraceae</taxon>
        <taxon>Tahibacter</taxon>
    </lineage>
</organism>
<dbReference type="GO" id="GO:1902201">
    <property type="term" value="P:negative regulation of bacterial-type flagellum-dependent cell motility"/>
    <property type="evidence" value="ECO:0007669"/>
    <property type="project" value="TreeGrafter"/>
</dbReference>
<evidence type="ECO:0000313" key="6">
    <source>
        <dbReference type="Proteomes" id="UP001139971"/>
    </source>
</evidence>
<dbReference type="InterPro" id="IPR007891">
    <property type="entry name" value="CHASE3"/>
</dbReference>
<feature type="domain" description="GGDEF" evidence="4">
    <location>
        <begin position="427"/>
        <end position="559"/>
    </location>
</feature>
<dbReference type="SMART" id="SM00267">
    <property type="entry name" value="GGDEF"/>
    <property type="match status" value="1"/>
</dbReference>
<proteinExistence type="predicted"/>
<dbReference type="GO" id="GO:0005886">
    <property type="term" value="C:plasma membrane"/>
    <property type="evidence" value="ECO:0007669"/>
    <property type="project" value="TreeGrafter"/>
</dbReference>
<dbReference type="InterPro" id="IPR043128">
    <property type="entry name" value="Rev_trsase/Diguanyl_cyclase"/>
</dbReference>
<dbReference type="SUPFAM" id="SSF55073">
    <property type="entry name" value="Nucleotide cyclase"/>
    <property type="match status" value="1"/>
</dbReference>
<dbReference type="CDD" id="cd01949">
    <property type="entry name" value="GGDEF"/>
    <property type="match status" value="1"/>
</dbReference>
<dbReference type="Pfam" id="PF05227">
    <property type="entry name" value="CHASE3"/>
    <property type="match status" value="1"/>
</dbReference>
<evidence type="ECO:0000313" key="5">
    <source>
        <dbReference type="EMBL" id="MDC8016183.1"/>
    </source>
</evidence>
<dbReference type="Gene3D" id="3.30.450.40">
    <property type="match status" value="1"/>
</dbReference>
<dbReference type="PROSITE" id="PS50887">
    <property type="entry name" value="GGDEF"/>
    <property type="match status" value="1"/>
</dbReference>
<evidence type="ECO:0000256" key="1">
    <source>
        <dbReference type="ARBA" id="ARBA00001946"/>
    </source>
</evidence>
<dbReference type="GO" id="GO:0052621">
    <property type="term" value="F:diguanylate cyclase activity"/>
    <property type="evidence" value="ECO:0007669"/>
    <property type="project" value="UniProtKB-EC"/>
</dbReference>
<protein>
    <recommendedName>
        <fullName evidence="2">diguanylate cyclase</fullName>
        <ecNumber evidence="2">2.7.7.65</ecNumber>
    </recommendedName>
</protein>
<dbReference type="InterPro" id="IPR029787">
    <property type="entry name" value="Nucleotide_cyclase"/>
</dbReference>
<comment type="catalytic activity">
    <reaction evidence="3">
        <text>2 GTP = 3',3'-c-di-GMP + 2 diphosphate</text>
        <dbReference type="Rhea" id="RHEA:24898"/>
        <dbReference type="ChEBI" id="CHEBI:33019"/>
        <dbReference type="ChEBI" id="CHEBI:37565"/>
        <dbReference type="ChEBI" id="CHEBI:58805"/>
        <dbReference type="EC" id="2.7.7.65"/>
    </reaction>
</comment>
<dbReference type="PANTHER" id="PTHR45138">
    <property type="entry name" value="REGULATORY COMPONENTS OF SENSORY TRANSDUCTION SYSTEM"/>
    <property type="match status" value="1"/>
</dbReference>
<comment type="cofactor">
    <cofactor evidence="1">
        <name>Mg(2+)</name>
        <dbReference type="ChEBI" id="CHEBI:18420"/>
    </cofactor>
</comment>
<name>A0A9X4BKY2_9GAMM</name>
<keyword evidence="5" id="KW-0808">Transferase</keyword>
<comment type="caution">
    <text evidence="5">The sequence shown here is derived from an EMBL/GenBank/DDBJ whole genome shotgun (WGS) entry which is preliminary data.</text>
</comment>
<keyword evidence="6" id="KW-1185">Reference proteome</keyword>
<dbReference type="RefSeq" id="WP_263542531.1">
    <property type="nucleotide sequence ID" value="NZ_JAOVZO020000023.1"/>
</dbReference>
<gene>
    <name evidence="5" type="ORF">OD750_026955</name>
</gene>
<reference evidence="5" key="1">
    <citation type="submission" date="2023-02" db="EMBL/GenBank/DDBJ databases">
        <title>Tahibacter soli sp. nov. isolated from soil.</title>
        <authorList>
            <person name="Baek J.H."/>
            <person name="Lee J.K."/>
            <person name="Choi D.G."/>
            <person name="Jeon C.O."/>
        </authorList>
    </citation>
    <scope>NUCLEOTIDE SEQUENCE</scope>
    <source>
        <strain evidence="5">BL</strain>
    </source>
</reference>
<dbReference type="Gene3D" id="3.30.70.270">
    <property type="match status" value="1"/>
</dbReference>
<dbReference type="PANTHER" id="PTHR45138:SF9">
    <property type="entry name" value="DIGUANYLATE CYCLASE DGCM-RELATED"/>
    <property type="match status" value="1"/>
</dbReference>
<accession>A0A9X4BKY2</accession>
<keyword evidence="5" id="KW-0548">Nucleotidyltransferase</keyword>
<evidence type="ECO:0000256" key="3">
    <source>
        <dbReference type="ARBA" id="ARBA00034247"/>
    </source>
</evidence>
<dbReference type="InterPro" id="IPR050469">
    <property type="entry name" value="Diguanylate_Cyclase"/>
</dbReference>
<dbReference type="CDD" id="cd19410">
    <property type="entry name" value="HK9-like_sensor"/>
    <property type="match status" value="1"/>
</dbReference>
<dbReference type="SUPFAM" id="SSF55781">
    <property type="entry name" value="GAF domain-like"/>
    <property type="match status" value="1"/>
</dbReference>
<dbReference type="EC" id="2.7.7.65" evidence="2"/>
<dbReference type="Proteomes" id="UP001139971">
    <property type="component" value="Unassembled WGS sequence"/>
</dbReference>
<dbReference type="InterPro" id="IPR029016">
    <property type="entry name" value="GAF-like_dom_sf"/>
</dbReference>
<dbReference type="GO" id="GO:0043709">
    <property type="term" value="P:cell adhesion involved in single-species biofilm formation"/>
    <property type="evidence" value="ECO:0007669"/>
    <property type="project" value="TreeGrafter"/>
</dbReference>
<dbReference type="NCBIfam" id="TIGR00254">
    <property type="entry name" value="GGDEF"/>
    <property type="match status" value="1"/>
</dbReference>